<feature type="transmembrane region" description="Helical" evidence="6">
    <location>
        <begin position="224"/>
        <end position="247"/>
    </location>
</feature>
<dbReference type="EMBL" id="FNQM01000011">
    <property type="protein sequence ID" value="SEA76360.1"/>
    <property type="molecule type" value="Genomic_DNA"/>
</dbReference>
<comment type="similarity">
    <text evidence="2">Belongs to the EamA transporter family.</text>
</comment>
<dbReference type="OrthoDB" id="9810556at2"/>
<name>A0A1H4DVF7_9RHOB</name>
<feature type="transmembrane region" description="Helical" evidence="6">
    <location>
        <begin position="37"/>
        <end position="62"/>
    </location>
</feature>
<evidence type="ECO:0000256" key="1">
    <source>
        <dbReference type="ARBA" id="ARBA00004141"/>
    </source>
</evidence>
<accession>A0A1H4DVF7</accession>
<feature type="transmembrane region" description="Helical" evidence="6">
    <location>
        <begin position="254"/>
        <end position="275"/>
    </location>
</feature>
<feature type="transmembrane region" description="Helical" evidence="6">
    <location>
        <begin position="12"/>
        <end position="31"/>
    </location>
</feature>
<dbReference type="STRING" id="89524.SAMN05444370_11149"/>
<dbReference type="InterPro" id="IPR000620">
    <property type="entry name" value="EamA_dom"/>
</dbReference>
<feature type="transmembrane region" description="Helical" evidence="6">
    <location>
        <begin position="134"/>
        <end position="152"/>
    </location>
</feature>
<comment type="subcellular location">
    <subcellularLocation>
        <location evidence="1">Membrane</location>
        <topology evidence="1">Multi-pass membrane protein</topology>
    </subcellularLocation>
</comment>
<evidence type="ECO:0000256" key="6">
    <source>
        <dbReference type="SAM" id="Phobius"/>
    </source>
</evidence>
<dbReference type="AlphaFoldDB" id="A0A1H4DVF7"/>
<reference evidence="8 9" key="1">
    <citation type="submission" date="2016-10" db="EMBL/GenBank/DDBJ databases">
        <authorList>
            <person name="de Groot N.N."/>
        </authorList>
    </citation>
    <scope>NUCLEOTIDE SEQUENCE [LARGE SCALE GENOMIC DNA]</scope>
    <source>
        <strain evidence="8 9">DSM 15345</strain>
    </source>
</reference>
<dbReference type="RefSeq" id="WP_093254807.1">
    <property type="nucleotide sequence ID" value="NZ_FNQM01000011.1"/>
</dbReference>
<feature type="domain" description="EamA" evidence="7">
    <location>
        <begin position="13"/>
        <end position="147"/>
    </location>
</feature>
<gene>
    <name evidence="8" type="ORF">SAMN05444370_11149</name>
</gene>
<dbReference type="Pfam" id="PF00892">
    <property type="entry name" value="EamA"/>
    <property type="match status" value="2"/>
</dbReference>
<proteinExistence type="inferred from homology"/>
<sequence length="311" mass="32000">MNGSNDIGAWARLVFLGMVWGGSFIAIAMALEGFTPLSLAAARMGLAALALLAAAWAMGLRLPALRGAEGPRGWGFALAIGLLSNALPFALLNWAQQYVAAGVASVFMALLPLMILPLSHLLVPGERLSRRKGLGFVAGSVGAVVLIGPQALAGLSGAGVALLAELACLGVVISYAFGSITTKLAPQVHPVSLSAAVQLLGFALIAPFALAFEAPFALAPDGRAWLAVAWLALLSTAFAQVLLVQVLRRAGPPFLSQVNFMIPLWALAFGALFLGEAIPPRALLALALIFVGMAVAQGIFAPRAPRPARSA</sequence>
<dbReference type="PANTHER" id="PTHR32322">
    <property type="entry name" value="INNER MEMBRANE TRANSPORTER"/>
    <property type="match status" value="1"/>
</dbReference>
<protein>
    <submittedName>
        <fullName evidence="8">EamA-like transporter family protein</fullName>
    </submittedName>
</protein>
<dbReference type="InterPro" id="IPR050638">
    <property type="entry name" value="AA-Vitamin_Transporters"/>
</dbReference>
<evidence type="ECO:0000256" key="5">
    <source>
        <dbReference type="ARBA" id="ARBA00023136"/>
    </source>
</evidence>
<feature type="domain" description="EamA" evidence="7">
    <location>
        <begin position="164"/>
        <end position="295"/>
    </location>
</feature>
<evidence type="ECO:0000256" key="2">
    <source>
        <dbReference type="ARBA" id="ARBA00007362"/>
    </source>
</evidence>
<feature type="transmembrane region" description="Helical" evidence="6">
    <location>
        <begin position="74"/>
        <end position="92"/>
    </location>
</feature>
<evidence type="ECO:0000256" key="3">
    <source>
        <dbReference type="ARBA" id="ARBA00022692"/>
    </source>
</evidence>
<dbReference type="InterPro" id="IPR037185">
    <property type="entry name" value="EmrE-like"/>
</dbReference>
<keyword evidence="9" id="KW-1185">Reference proteome</keyword>
<evidence type="ECO:0000313" key="9">
    <source>
        <dbReference type="Proteomes" id="UP000198703"/>
    </source>
</evidence>
<dbReference type="SUPFAM" id="SSF103481">
    <property type="entry name" value="Multidrug resistance efflux transporter EmrE"/>
    <property type="match status" value="2"/>
</dbReference>
<keyword evidence="3 6" id="KW-0812">Transmembrane</keyword>
<dbReference type="Proteomes" id="UP000198703">
    <property type="component" value="Unassembled WGS sequence"/>
</dbReference>
<evidence type="ECO:0000259" key="7">
    <source>
        <dbReference type="Pfam" id="PF00892"/>
    </source>
</evidence>
<feature type="transmembrane region" description="Helical" evidence="6">
    <location>
        <begin position="98"/>
        <end position="122"/>
    </location>
</feature>
<evidence type="ECO:0000313" key="8">
    <source>
        <dbReference type="EMBL" id="SEA76360.1"/>
    </source>
</evidence>
<feature type="transmembrane region" description="Helical" evidence="6">
    <location>
        <begin position="158"/>
        <end position="178"/>
    </location>
</feature>
<dbReference type="PANTHER" id="PTHR32322:SF2">
    <property type="entry name" value="EAMA DOMAIN-CONTAINING PROTEIN"/>
    <property type="match status" value="1"/>
</dbReference>
<keyword evidence="5 6" id="KW-0472">Membrane</keyword>
<feature type="transmembrane region" description="Helical" evidence="6">
    <location>
        <begin position="281"/>
        <end position="301"/>
    </location>
</feature>
<evidence type="ECO:0000256" key="4">
    <source>
        <dbReference type="ARBA" id="ARBA00022989"/>
    </source>
</evidence>
<dbReference type="GO" id="GO:0016020">
    <property type="term" value="C:membrane"/>
    <property type="evidence" value="ECO:0007669"/>
    <property type="project" value="UniProtKB-SubCell"/>
</dbReference>
<keyword evidence="4 6" id="KW-1133">Transmembrane helix</keyword>
<feature type="transmembrane region" description="Helical" evidence="6">
    <location>
        <begin position="190"/>
        <end position="212"/>
    </location>
</feature>
<organism evidence="8 9">
    <name type="scientific">Rubrimonas cliftonensis</name>
    <dbReference type="NCBI Taxonomy" id="89524"/>
    <lineage>
        <taxon>Bacteria</taxon>
        <taxon>Pseudomonadati</taxon>
        <taxon>Pseudomonadota</taxon>
        <taxon>Alphaproteobacteria</taxon>
        <taxon>Rhodobacterales</taxon>
        <taxon>Paracoccaceae</taxon>
        <taxon>Rubrimonas</taxon>
    </lineage>
</organism>